<dbReference type="KEGG" id="schk:GII14_02000"/>
<name>A0A6G7LMW7_9GAMM</name>
<protein>
    <submittedName>
        <fullName evidence="1">Uncharacterized protein</fullName>
    </submittedName>
</protein>
<evidence type="ECO:0000313" key="1">
    <source>
        <dbReference type="EMBL" id="QIJ03064.1"/>
    </source>
</evidence>
<organism evidence="1 2">
    <name type="scientific">Shewanella chilikensis</name>
    <dbReference type="NCBI Taxonomy" id="558541"/>
    <lineage>
        <taxon>Bacteria</taxon>
        <taxon>Pseudomonadati</taxon>
        <taxon>Pseudomonadota</taxon>
        <taxon>Gammaproteobacteria</taxon>
        <taxon>Alteromonadales</taxon>
        <taxon>Shewanellaceae</taxon>
        <taxon>Shewanella</taxon>
    </lineage>
</organism>
<sequence length="141" mass="16046">MYQEYARATISLTALLGVSRTSVNTWVANYLADGLNGLLDKPKPGQPNQLSPHQLEQLKKFIEKNAIKQDGGRLIAEDIRVYIGNDLHVSYSLTNVYRLLHALDFSLIPGHLPLERVDVWFQDEARFGQQNQTTRLWAKRG</sequence>
<accession>A0A6G7LMW7</accession>
<proteinExistence type="predicted"/>
<reference evidence="1 2" key="1">
    <citation type="submission" date="2019-11" db="EMBL/GenBank/DDBJ databases">
        <title>Complete Genome Sequence of Shewanella chilikensis Strain DC57, Isolated from Corroded Seal Rings at a floating production facility in Australia.</title>
        <authorList>
            <person name="Salgar-Chaparro S.J."/>
            <person name="Castillo-Villamizar G.A."/>
            <person name="Poehlein A."/>
            <person name="Daniel R."/>
            <person name="Machuca L."/>
        </authorList>
    </citation>
    <scope>NUCLEOTIDE SEQUENCE [LARGE SCALE GENOMIC DNA]</scope>
    <source>
        <strain evidence="1 2">DC57</strain>
    </source>
</reference>
<dbReference type="Proteomes" id="UP000502117">
    <property type="component" value="Chromosome"/>
</dbReference>
<dbReference type="AlphaFoldDB" id="A0A6G7LMW7"/>
<evidence type="ECO:0000313" key="2">
    <source>
        <dbReference type="Proteomes" id="UP000502117"/>
    </source>
</evidence>
<dbReference type="EMBL" id="CP045857">
    <property type="protein sequence ID" value="QIJ03064.1"/>
    <property type="molecule type" value="Genomic_DNA"/>
</dbReference>
<dbReference type="Pfam" id="PF13565">
    <property type="entry name" value="HTH_32"/>
    <property type="match status" value="1"/>
</dbReference>
<dbReference type="InterPro" id="IPR009057">
    <property type="entry name" value="Homeodomain-like_sf"/>
</dbReference>
<dbReference type="RefSeq" id="WP_319003770.1">
    <property type="nucleotide sequence ID" value="NZ_JAIVKG010000051.1"/>
</dbReference>
<dbReference type="SUPFAM" id="SSF46689">
    <property type="entry name" value="Homeodomain-like"/>
    <property type="match status" value="1"/>
</dbReference>
<gene>
    <name evidence="1" type="ORF">GII14_02000</name>
</gene>